<dbReference type="OrthoDB" id="660555at2759"/>
<organism evidence="2 3">
    <name type="scientific">Rozella allomycis (strain CSF55)</name>
    <dbReference type="NCBI Taxonomy" id="988480"/>
    <lineage>
        <taxon>Eukaryota</taxon>
        <taxon>Fungi</taxon>
        <taxon>Fungi incertae sedis</taxon>
        <taxon>Cryptomycota</taxon>
        <taxon>Cryptomycota incertae sedis</taxon>
        <taxon>Rozella</taxon>
    </lineage>
</organism>
<dbReference type="InterPro" id="IPR000219">
    <property type="entry name" value="DH_dom"/>
</dbReference>
<dbReference type="PANTHER" id="PTHR12673">
    <property type="entry name" value="FACIOGENITAL DYSPLASIA PROTEIN"/>
    <property type="match status" value="1"/>
</dbReference>
<dbReference type="Pfam" id="PF00621">
    <property type="entry name" value="RhoGEF"/>
    <property type="match status" value="1"/>
</dbReference>
<accession>A0A075AXD6</accession>
<dbReference type="Gene3D" id="1.20.900.10">
    <property type="entry name" value="Dbl homology (DH) domain"/>
    <property type="match status" value="1"/>
</dbReference>
<dbReference type="InterPro" id="IPR049395">
    <property type="entry name" value="ECT2_PH"/>
</dbReference>
<dbReference type="PROSITE" id="PS50010">
    <property type="entry name" value="DH_2"/>
    <property type="match status" value="1"/>
</dbReference>
<dbReference type="Proteomes" id="UP000030755">
    <property type="component" value="Unassembled WGS sequence"/>
</dbReference>
<dbReference type="SUPFAM" id="SSF48065">
    <property type="entry name" value="DBL homology domain (DH-domain)"/>
    <property type="match status" value="1"/>
</dbReference>
<dbReference type="STRING" id="988480.A0A075AXD6"/>
<dbReference type="SMART" id="SM00325">
    <property type="entry name" value="RhoGEF"/>
    <property type="match status" value="1"/>
</dbReference>
<evidence type="ECO:0000259" key="1">
    <source>
        <dbReference type="PROSITE" id="PS50010"/>
    </source>
</evidence>
<gene>
    <name evidence="2" type="ORF">O9G_003248</name>
</gene>
<feature type="domain" description="DH" evidence="1">
    <location>
        <begin position="296"/>
        <end position="481"/>
    </location>
</feature>
<sequence>MEPDVDYSAIYDSAVINYKIGYYKQYFWDSNDHYHFVGNHELFGGPLCISLILGINKGEKLRNEDFIRAIVLCQKVSLFILRKYVKAMHTEGGFSTLTTSLSSHVFNESLMGLSQESNTSLSEVRSQGRERRMSKSLLSEKFKNSFLDSSKGFKKSNFKNTFMRPLSSNYQSKNETVDVTYSAQNLSDYLEKVTDHNLSRALLSLENSQIQHIINVDIVLDYNIEDLEDGKQVIVLLIENDHSWDVLYRTFGQPIGNPDILKQKQLARHNSQLRTRFSTYSVESNSSKTESGMEAKRISATLELIETEKNYVFMNALKPTSNSTIPENLAYHYPLPVFEYKMIFNNIDEILEFNQALLKELVQLEVDGILVDDFDRKLILIFTKNMEVYEEFVKSFSNAIETLEKLLAENITFKTILDDLTRTTEGRLDIKQLLMETIQRVPRYTLLVDALVKNTENEEKKSEMLELKLKMESFCKGLDKAKASTQIFLVYDLIEGCLANIINSSRWYISNIDCLEVDPSSLKTKESLTLFLLNDKILITKRRNWAKLNSIDGLKKSSSKKKPYKAIALFDLDDSRCQDLIKDGDPLGLRIDFKNSAEWALKVKENIFKKSKYHDFENSTSFIFKALTRESKLSFLNKFRDTTHHLKYQDSKARVLSKKWKDYDIYFHLYNFVDYKEAGLKNNICYIYQDGDVLRESYVSRLDFSDFMGNPIAMKEFKNILTFSEYFYQNIVGITSYLNFRNSADEHMDTLMSKVENIINQYTPSSISKLVKQSSINLAQSTSSFGRSFIRLNKTNEKVIETTNIILEEEKIFSTSNSNNSSNTIKSIKKFMASFSSKTTIDENKSLHSIGDSFKESSDEYYFEKIKEICQIVEVQGVDYVSLYGNCRQSNAVDQIYSDLRNGTRINFSEYKNDKIEVLVGLLKRMIMIDSILALDTNVQSTIFSLCNNSNDSNIKPEEISRILKSIENGKKELLKDDCIAKLANIFGPFIFPGPNPLDKVALVMTLMIEKSDSIFDNDQMQPKSHQALMKDTRVLVEYDDFMSVKSTGRHRSFSNKSMLKRSKNNMVGVHTLNKKPIEFSSHTFHDKLNAHDCNPYISFEIGKNEVKMDSLKVSYRRSTYGRIQNQHAHMDKFIKELKNMNR</sequence>
<dbReference type="Pfam" id="PF21242">
    <property type="entry name" value="ECT2_PH"/>
    <property type="match status" value="1"/>
</dbReference>
<dbReference type="InterPro" id="IPR051092">
    <property type="entry name" value="FYVE_RhoGEF_PH"/>
</dbReference>
<dbReference type="InterPro" id="IPR011993">
    <property type="entry name" value="PH-like_dom_sf"/>
</dbReference>
<dbReference type="PANTHER" id="PTHR12673:SF263">
    <property type="entry name" value="PLECKSTRIN DOMAIN-CONTAINING PROTEIN"/>
    <property type="match status" value="1"/>
</dbReference>
<dbReference type="AlphaFoldDB" id="A0A075AXD6"/>
<dbReference type="GO" id="GO:0005085">
    <property type="term" value="F:guanyl-nucleotide exchange factor activity"/>
    <property type="evidence" value="ECO:0007669"/>
    <property type="project" value="InterPro"/>
</dbReference>
<dbReference type="GO" id="GO:0005737">
    <property type="term" value="C:cytoplasm"/>
    <property type="evidence" value="ECO:0007669"/>
    <property type="project" value="TreeGrafter"/>
</dbReference>
<name>A0A075AXD6_ROZAC</name>
<keyword evidence="3" id="KW-1185">Reference proteome</keyword>
<evidence type="ECO:0000313" key="3">
    <source>
        <dbReference type="Proteomes" id="UP000030755"/>
    </source>
</evidence>
<dbReference type="InterPro" id="IPR035899">
    <property type="entry name" value="DBL_dom_sf"/>
</dbReference>
<dbReference type="HOGENOM" id="CLU_277449_0_0_1"/>
<reference evidence="2 3" key="1">
    <citation type="journal article" date="2013" name="Curr. Biol.">
        <title>Shared signatures of parasitism and phylogenomics unite Cryptomycota and microsporidia.</title>
        <authorList>
            <person name="James T.Y."/>
            <person name="Pelin A."/>
            <person name="Bonen L."/>
            <person name="Ahrendt S."/>
            <person name="Sain D."/>
            <person name="Corradi N."/>
            <person name="Stajich J.E."/>
        </authorList>
    </citation>
    <scope>NUCLEOTIDE SEQUENCE [LARGE SCALE GENOMIC DNA]</scope>
    <source>
        <strain evidence="2 3">CSF55</strain>
    </source>
</reference>
<evidence type="ECO:0000313" key="2">
    <source>
        <dbReference type="EMBL" id="EPZ33387.1"/>
    </source>
</evidence>
<dbReference type="EMBL" id="KE561064">
    <property type="protein sequence ID" value="EPZ33387.1"/>
    <property type="molecule type" value="Genomic_DNA"/>
</dbReference>
<dbReference type="Gene3D" id="2.30.29.30">
    <property type="entry name" value="Pleckstrin-homology domain (PH domain)/Phosphotyrosine-binding domain (PTB)"/>
    <property type="match status" value="1"/>
</dbReference>
<protein>
    <submittedName>
        <fullName evidence="2">RhoGEF domain-containing protein 2</fullName>
    </submittedName>
</protein>
<proteinExistence type="predicted"/>